<keyword evidence="10" id="KW-0106">Calcium</keyword>
<dbReference type="Gene3D" id="1.50.10.10">
    <property type="match status" value="1"/>
</dbReference>
<dbReference type="GO" id="GO:0005975">
    <property type="term" value="P:carbohydrate metabolic process"/>
    <property type="evidence" value="ECO:0007669"/>
    <property type="project" value="InterPro"/>
</dbReference>
<sequence length="1100" mass="123526">MMPFMDFENDTEIVAMIDPKPTVWQTWGIGLTIVTITAFGPSVCITVVPLLGKTLYESFMTFLVAFGVGTLSASTLFVLLPGALGLDLAKETSAVEHNHAMPRFILTSENSDNSEEYDGIEYYELEKERLKSEFEAAVLSCKHQSTLLTILNDDNSSVENSADHKIKDPHDKIAVNVEVVEEKILDPSELDVATVAWMIMFGSLINNFLDGMSSGVAFANSLARGFSIGIAVITQQLPQEIGTLAILIQSGLGFKRTLLLNLFPNSLSYLGFIIGVLIGNMDDSYGNYIFAASSGMYLYVFLGTLIPEIRDSINEQIKVDLKRSIRSTVLQAIGITTGIVLMHLIFIRIGCSNNDVNVRVSARVHVCKCTLSLRVSLCACVMFGRLNACSMQKLQAMKLFVSCILLLYIDSSVCISFSRSLMNKYRDKVKAMFYHAYNSYLLHAYPLDELKPLSCSGMDTWGGFSLTLIDSLDTLLIMGNETEFMRAAEIILRTVKLSFDAGLNYSLKCIIRSTSILGWVDMDVNVSVFETNIRVIGGLLSAHMLSGRVKEMELEPGWPCSGPLLRLAERFIQKLIPAFKSATGMPYGTINLKYGLHRNETAITCTAGIGTMLLEFVSTKIFFLGNPQYEQIALKALDALWKLRSPLNLVGNHINVETGEWTATDAGIGAGVDSYFEYLAKAALLFQHPQLMKQFKTYVKAINKYIRKDDWFVWISMTSGQLSMPIFQSLESFWPGVLALTGDVDDAQRIIYQYSQVIRQYGFPPEFFNLVKQETVSKRAGYPLRPEFVESLYYVYRATKDPLLLEIAAEIVDAIEYSCRTKCGYATIVNAEHHSVEDRMESFFLSETAKYLYLLFDPDNFINANGTVARIVETPNGQCIIDAGGYIFNTEAHPLDPAIVYCCSAKRNSDLEMISRFENNIDLVSLMGIFDETLHPFGRSSDIENMKNHLRDVQLDGNLLKQSSLANPWLYDYVTVYDDRCLNCCWPTDFNIENMPFRRFLNVVFAKHIYPASSIQFIIGLICLPIANNVVEALYELDWQYMHEMGANQKFSSIGEIRFNKFRYRNMAELGYDVLLTPPLSYLSRFTGLGQVKPKSYNAR</sequence>
<comment type="similarity">
    <text evidence="3 11">Belongs to the glycosyl hydrolase 47 family.</text>
</comment>
<keyword evidence="4 12" id="KW-0812">Transmembrane</keyword>
<dbReference type="SUPFAM" id="SSF48225">
    <property type="entry name" value="Seven-hairpin glycosidases"/>
    <property type="match status" value="1"/>
</dbReference>
<evidence type="ECO:0000313" key="13">
    <source>
        <dbReference type="EnsemblMetazoa" id="OVOC6434.1"/>
    </source>
</evidence>
<feature type="transmembrane region" description="Helical" evidence="12">
    <location>
        <begin position="328"/>
        <end position="350"/>
    </location>
</feature>
<reference evidence="14" key="1">
    <citation type="submission" date="2013-10" db="EMBL/GenBank/DDBJ databases">
        <title>Genome sequencing of Onchocerca volvulus.</title>
        <authorList>
            <person name="Cotton J."/>
            <person name="Tsai J."/>
            <person name="Stanley E."/>
            <person name="Tracey A."/>
            <person name="Holroyd N."/>
            <person name="Lustigman S."/>
            <person name="Berriman M."/>
        </authorList>
    </citation>
    <scope>NUCLEOTIDE SEQUENCE</scope>
</reference>
<evidence type="ECO:0000256" key="4">
    <source>
        <dbReference type="ARBA" id="ARBA00022692"/>
    </source>
</evidence>
<name>A0A8R1TW39_ONCVO</name>
<dbReference type="InterPro" id="IPR001382">
    <property type="entry name" value="Glyco_hydro_47"/>
</dbReference>
<dbReference type="GO" id="GO:0005509">
    <property type="term" value="F:calcium ion binding"/>
    <property type="evidence" value="ECO:0007669"/>
    <property type="project" value="InterPro"/>
</dbReference>
<feature type="transmembrane region" description="Helical" evidence="12">
    <location>
        <begin position="258"/>
        <end position="279"/>
    </location>
</feature>
<dbReference type="Proteomes" id="UP000024404">
    <property type="component" value="Unassembled WGS sequence"/>
</dbReference>
<dbReference type="EnsemblMetazoa" id="OVOC6434.1">
    <property type="protein sequence ID" value="OVOC6434.1"/>
    <property type="gene ID" value="WBGene00243243"/>
</dbReference>
<feature type="active site" description="Proton donor" evidence="9">
    <location>
        <position position="766"/>
    </location>
</feature>
<evidence type="ECO:0000256" key="9">
    <source>
        <dbReference type="PIRSR" id="PIRSR601382-1"/>
    </source>
</evidence>
<evidence type="ECO:0000256" key="5">
    <source>
        <dbReference type="ARBA" id="ARBA00022824"/>
    </source>
</evidence>
<feature type="active site" description="Proton donor" evidence="9">
    <location>
        <position position="530"/>
    </location>
</feature>
<keyword evidence="14" id="KW-1185">Reference proteome</keyword>
<dbReference type="InterPro" id="IPR003689">
    <property type="entry name" value="ZIP"/>
</dbReference>
<evidence type="ECO:0000256" key="7">
    <source>
        <dbReference type="ARBA" id="ARBA00023136"/>
    </source>
</evidence>
<evidence type="ECO:0000256" key="11">
    <source>
        <dbReference type="RuleBase" id="RU361193"/>
    </source>
</evidence>
<comment type="cofactor">
    <cofactor evidence="10">
        <name>Ca(2+)</name>
        <dbReference type="ChEBI" id="CHEBI:29108"/>
    </cofactor>
</comment>
<feature type="binding site" evidence="10">
    <location>
        <position position="890"/>
    </location>
    <ligand>
        <name>Ca(2+)</name>
        <dbReference type="ChEBI" id="CHEBI:29108"/>
    </ligand>
</feature>
<dbReference type="PANTHER" id="PTHR45679:SF6">
    <property type="entry name" value="ER DEGRADATION-ENHANCING ALPHA-MANNOSIDASE-LIKE PROTEIN 2"/>
    <property type="match status" value="1"/>
</dbReference>
<comment type="subcellular location">
    <subcellularLocation>
        <location evidence="2">Endoplasmic reticulum</location>
    </subcellularLocation>
    <subcellularLocation>
        <location evidence="1">Membrane</location>
        <topology evidence="1">Multi-pass membrane protein</topology>
    </subcellularLocation>
</comment>
<keyword evidence="10" id="KW-0479">Metal-binding</keyword>
<keyword evidence="11" id="KW-0326">Glycosidase</keyword>
<dbReference type="Pfam" id="PF01532">
    <property type="entry name" value="Glyco_hydro_47"/>
    <property type="match status" value="1"/>
</dbReference>
<dbReference type="GO" id="GO:0004571">
    <property type="term" value="F:mannosyl-oligosaccharide 1,2-alpha-mannosidase activity"/>
    <property type="evidence" value="ECO:0007669"/>
    <property type="project" value="InterPro"/>
</dbReference>
<organism evidence="13 14">
    <name type="scientific">Onchocerca volvulus</name>
    <dbReference type="NCBI Taxonomy" id="6282"/>
    <lineage>
        <taxon>Eukaryota</taxon>
        <taxon>Metazoa</taxon>
        <taxon>Ecdysozoa</taxon>
        <taxon>Nematoda</taxon>
        <taxon>Chromadorea</taxon>
        <taxon>Rhabditida</taxon>
        <taxon>Spirurina</taxon>
        <taxon>Spiruromorpha</taxon>
        <taxon>Filarioidea</taxon>
        <taxon>Onchocercidae</taxon>
        <taxon>Onchocerca</taxon>
    </lineage>
</organism>
<dbReference type="PRINTS" id="PR00747">
    <property type="entry name" value="GLYHDRLASE47"/>
</dbReference>
<evidence type="ECO:0000256" key="2">
    <source>
        <dbReference type="ARBA" id="ARBA00004240"/>
    </source>
</evidence>
<evidence type="ECO:0000313" key="14">
    <source>
        <dbReference type="Proteomes" id="UP000024404"/>
    </source>
</evidence>
<dbReference type="InterPro" id="IPR012341">
    <property type="entry name" value="6hp_glycosidase-like_sf"/>
</dbReference>
<feature type="active site" evidence="9">
    <location>
        <position position="787"/>
    </location>
</feature>
<feature type="transmembrane region" description="Helical" evidence="12">
    <location>
        <begin position="27"/>
        <end position="52"/>
    </location>
</feature>
<reference evidence="13" key="2">
    <citation type="submission" date="2022-06" db="UniProtKB">
        <authorList>
            <consortium name="EnsemblMetazoa"/>
        </authorList>
    </citation>
    <scope>IDENTIFICATION</scope>
</reference>
<keyword evidence="8" id="KW-0325">Glycoprotein</keyword>
<dbReference type="PANTHER" id="PTHR45679">
    <property type="entry name" value="ER DEGRADATION-ENHANCING ALPHA-MANNOSIDASE-LIKE PROTEIN 2"/>
    <property type="match status" value="1"/>
</dbReference>
<dbReference type="GO" id="GO:0044322">
    <property type="term" value="C:endoplasmic reticulum quality control compartment"/>
    <property type="evidence" value="ECO:0007669"/>
    <property type="project" value="GOC"/>
</dbReference>
<evidence type="ECO:0000256" key="10">
    <source>
        <dbReference type="PIRSR" id="PIRSR601382-2"/>
    </source>
</evidence>
<feature type="transmembrane region" description="Helical" evidence="12">
    <location>
        <begin position="59"/>
        <end position="80"/>
    </location>
</feature>
<dbReference type="InterPro" id="IPR044674">
    <property type="entry name" value="EDEM1/2/3"/>
</dbReference>
<keyword evidence="7 12" id="KW-0472">Membrane</keyword>
<feature type="active site" evidence="9">
    <location>
        <position position="673"/>
    </location>
</feature>
<feature type="transmembrane region" description="Helical" evidence="12">
    <location>
        <begin position="396"/>
        <end position="418"/>
    </location>
</feature>
<dbReference type="GO" id="GO:0016020">
    <property type="term" value="C:membrane"/>
    <property type="evidence" value="ECO:0007669"/>
    <property type="project" value="UniProtKB-SubCell"/>
</dbReference>
<evidence type="ECO:0000256" key="8">
    <source>
        <dbReference type="ARBA" id="ARBA00023180"/>
    </source>
</evidence>
<dbReference type="GO" id="GO:0046873">
    <property type="term" value="F:metal ion transmembrane transporter activity"/>
    <property type="evidence" value="ECO:0007669"/>
    <property type="project" value="InterPro"/>
</dbReference>
<evidence type="ECO:0000256" key="1">
    <source>
        <dbReference type="ARBA" id="ARBA00004141"/>
    </source>
</evidence>
<proteinExistence type="inferred from homology"/>
<dbReference type="Pfam" id="PF02535">
    <property type="entry name" value="Zip"/>
    <property type="match status" value="1"/>
</dbReference>
<dbReference type="InterPro" id="IPR036026">
    <property type="entry name" value="Seven-hairpin_glycosidases"/>
</dbReference>
<evidence type="ECO:0000256" key="3">
    <source>
        <dbReference type="ARBA" id="ARBA00007658"/>
    </source>
</evidence>
<accession>A0A8R1TW39</accession>
<dbReference type="AlphaFoldDB" id="A0A8R1TW39"/>
<evidence type="ECO:0000256" key="6">
    <source>
        <dbReference type="ARBA" id="ARBA00022989"/>
    </source>
</evidence>
<dbReference type="GO" id="GO:1904380">
    <property type="term" value="P:endoplasmic reticulum mannose trimming"/>
    <property type="evidence" value="ECO:0007669"/>
    <property type="project" value="InterPro"/>
</dbReference>
<keyword evidence="11" id="KW-0378">Hydrolase</keyword>
<protein>
    <recommendedName>
        <fullName evidence="11">alpha-1,2-Mannosidase</fullName>
        <ecNumber evidence="11">3.2.1.-</ecNumber>
    </recommendedName>
</protein>
<dbReference type="EC" id="3.2.1.-" evidence="11"/>
<dbReference type="EMBL" id="CMVM020000172">
    <property type="status" value="NOT_ANNOTATED_CDS"/>
    <property type="molecule type" value="Genomic_DNA"/>
</dbReference>
<keyword evidence="6 12" id="KW-1133">Transmembrane helix</keyword>
<keyword evidence="5" id="KW-0256">Endoplasmic reticulum</keyword>
<evidence type="ECO:0000256" key="12">
    <source>
        <dbReference type="SAM" id="Phobius"/>
    </source>
</evidence>
<feature type="transmembrane region" description="Helical" evidence="12">
    <location>
        <begin position="285"/>
        <end position="307"/>
    </location>
</feature>